<keyword evidence="4" id="KW-0274">FAD</keyword>
<organism evidence="7 8">
    <name type="scientific">Cyclocybe aegerita</name>
    <name type="common">Black poplar mushroom</name>
    <name type="synonym">Agrocybe aegerita</name>
    <dbReference type="NCBI Taxonomy" id="1973307"/>
    <lineage>
        <taxon>Eukaryota</taxon>
        <taxon>Fungi</taxon>
        <taxon>Dikarya</taxon>
        <taxon>Basidiomycota</taxon>
        <taxon>Agaricomycotina</taxon>
        <taxon>Agaricomycetes</taxon>
        <taxon>Agaricomycetidae</taxon>
        <taxon>Agaricales</taxon>
        <taxon>Agaricineae</taxon>
        <taxon>Bolbitiaceae</taxon>
        <taxon>Cyclocybe</taxon>
    </lineage>
</organism>
<dbReference type="InterPro" id="IPR016166">
    <property type="entry name" value="FAD-bd_PCMH"/>
</dbReference>
<dbReference type="Proteomes" id="UP000467700">
    <property type="component" value="Unassembled WGS sequence"/>
</dbReference>
<keyword evidence="8" id="KW-1185">Reference proteome</keyword>
<reference evidence="7 8" key="1">
    <citation type="submission" date="2020-01" db="EMBL/GenBank/DDBJ databases">
        <authorList>
            <person name="Gupta K D."/>
        </authorList>
    </citation>
    <scope>NUCLEOTIDE SEQUENCE [LARGE SCALE GENOMIC DNA]</scope>
</reference>
<keyword evidence="3" id="KW-0285">Flavoprotein</keyword>
<dbReference type="GO" id="GO:0016491">
    <property type="term" value="F:oxidoreductase activity"/>
    <property type="evidence" value="ECO:0007669"/>
    <property type="project" value="UniProtKB-KW"/>
</dbReference>
<dbReference type="Gene3D" id="3.30.43.10">
    <property type="entry name" value="Uridine Diphospho-n-acetylenolpyruvylglucosamine Reductase, domain 2"/>
    <property type="match status" value="1"/>
</dbReference>
<dbReference type="InterPro" id="IPR006094">
    <property type="entry name" value="Oxid_FAD_bind_N"/>
</dbReference>
<proteinExistence type="inferred from homology"/>
<evidence type="ECO:0000256" key="5">
    <source>
        <dbReference type="ARBA" id="ARBA00023002"/>
    </source>
</evidence>
<evidence type="ECO:0000256" key="1">
    <source>
        <dbReference type="ARBA" id="ARBA00001974"/>
    </source>
</evidence>
<dbReference type="InterPro" id="IPR050416">
    <property type="entry name" value="FAD-linked_Oxidoreductase"/>
</dbReference>
<dbReference type="GO" id="GO:0071949">
    <property type="term" value="F:FAD binding"/>
    <property type="evidence" value="ECO:0007669"/>
    <property type="project" value="InterPro"/>
</dbReference>
<evidence type="ECO:0000256" key="3">
    <source>
        <dbReference type="ARBA" id="ARBA00022630"/>
    </source>
</evidence>
<keyword evidence="5" id="KW-0560">Oxidoreductase</keyword>
<dbReference type="PANTHER" id="PTHR42973:SF39">
    <property type="entry name" value="FAD-BINDING PCMH-TYPE DOMAIN-CONTAINING PROTEIN"/>
    <property type="match status" value="1"/>
</dbReference>
<dbReference type="InterPro" id="IPR016167">
    <property type="entry name" value="FAD-bd_PCMH_sub1"/>
</dbReference>
<gene>
    <name evidence="7" type="ORF">AAE3_LOCUS8462</name>
</gene>
<dbReference type="PANTHER" id="PTHR42973">
    <property type="entry name" value="BINDING OXIDOREDUCTASE, PUTATIVE (AFU_ORTHOLOGUE AFUA_1G17690)-RELATED"/>
    <property type="match status" value="1"/>
</dbReference>
<dbReference type="PROSITE" id="PS51387">
    <property type="entry name" value="FAD_PCMH"/>
    <property type="match status" value="1"/>
</dbReference>
<sequence>MSGFQTTITIPNFKGDVITSVHPEYPKAISRWAANAARKAKVVTFVQDAQDVIQALQYAKVNGFPIAVRGGGHNPYGASSVEGGLVIDLSRHMNKVRVDPAKKLAYVGGGAVWETVDKESIKHGLATVAGTVNHTGVGGLALGGGYGWLSSTHGLVIDNIVQATLVTASGSVLTVNNAENADLYFAIRGGGGNFGVVTEFVLQLHPQRTTVYAGPIVYSASQLVMEDLARATEEWRQKTAEKECMMQLATVAPDGKPIIVVFPFYNGTEAAGRDSFKKLLDVGPISDTSKETPYEEINTFLNPMVTPGKGGYMKGVAIRHLHTPSMLKAHERLVEVMNNSPFKIGGILYEFFGKKAKKATPEETAFRRERAVDNMLILLTWDHDDSTANMEEDARRVAAELGAMVMQNQLGLTPVEALGYGNYDPDAVDIDPKGADKARMMFGSNYPRLQELKRRYDPDGVFNQWFPITPASGV</sequence>
<dbReference type="EMBL" id="CACVBS010000053">
    <property type="protein sequence ID" value="CAA7266217.1"/>
    <property type="molecule type" value="Genomic_DNA"/>
</dbReference>
<dbReference type="Gene3D" id="3.40.462.20">
    <property type="match status" value="1"/>
</dbReference>
<dbReference type="InterPro" id="IPR036318">
    <property type="entry name" value="FAD-bd_PCMH-like_sf"/>
</dbReference>
<protein>
    <recommendedName>
        <fullName evidence="6">FAD-binding PCMH-type domain-containing protein</fullName>
    </recommendedName>
</protein>
<dbReference type="Gene3D" id="3.30.465.10">
    <property type="match status" value="1"/>
</dbReference>
<dbReference type="Pfam" id="PF01565">
    <property type="entry name" value="FAD_binding_4"/>
    <property type="match status" value="1"/>
</dbReference>
<comment type="caution">
    <text evidence="7">The sequence shown here is derived from an EMBL/GenBank/DDBJ whole genome shotgun (WGS) entry which is preliminary data.</text>
</comment>
<evidence type="ECO:0000313" key="8">
    <source>
        <dbReference type="Proteomes" id="UP000467700"/>
    </source>
</evidence>
<comment type="similarity">
    <text evidence="2">Belongs to the oxygen-dependent FAD-linked oxidoreductase family.</text>
</comment>
<dbReference type="InterPro" id="IPR016169">
    <property type="entry name" value="FAD-bd_PCMH_sub2"/>
</dbReference>
<name>A0A8S0WMS5_CYCAE</name>
<dbReference type="SUPFAM" id="SSF56176">
    <property type="entry name" value="FAD-binding/transporter-associated domain-like"/>
    <property type="match status" value="1"/>
</dbReference>
<dbReference type="OrthoDB" id="415825at2759"/>
<evidence type="ECO:0000313" key="7">
    <source>
        <dbReference type="EMBL" id="CAA7266217.1"/>
    </source>
</evidence>
<accession>A0A8S0WMS5</accession>
<comment type="cofactor">
    <cofactor evidence="1">
        <name>FAD</name>
        <dbReference type="ChEBI" id="CHEBI:57692"/>
    </cofactor>
</comment>
<evidence type="ECO:0000256" key="2">
    <source>
        <dbReference type="ARBA" id="ARBA00005466"/>
    </source>
</evidence>
<dbReference type="AlphaFoldDB" id="A0A8S0WMS5"/>
<dbReference type="Pfam" id="PF08031">
    <property type="entry name" value="BBE"/>
    <property type="match status" value="1"/>
</dbReference>
<dbReference type="InterPro" id="IPR012951">
    <property type="entry name" value="BBE"/>
</dbReference>
<feature type="domain" description="FAD-binding PCMH-type" evidence="6">
    <location>
        <begin position="35"/>
        <end position="207"/>
    </location>
</feature>
<evidence type="ECO:0000259" key="6">
    <source>
        <dbReference type="PROSITE" id="PS51387"/>
    </source>
</evidence>
<evidence type="ECO:0000256" key="4">
    <source>
        <dbReference type="ARBA" id="ARBA00022827"/>
    </source>
</evidence>